<dbReference type="Pfam" id="PF11959">
    <property type="entry name" value="DUF3473"/>
    <property type="match status" value="1"/>
</dbReference>
<dbReference type="KEGG" id="msr:AU15_15390"/>
<sequence length="298" mass="34243">MSNALTIDVEDYFQVAALAEAVDRKDWHDMEYRVEANTDRLLSVLGDHNTKATFFTLGWVAEKSPALVRRIHDAGHEVASHGYSHQLIYKQTPEVFREETRRSKAILEDIIGEPVTGYRAASYSITAQSRWALDILCEEGFTWDSSIFPVHHDRYGMPGTPRWPHRLKTDNGSEIAEFPLSTLKLPGYTLPIAGGGYFRLFPYWFSQWGLGSINRMGKPFVFYLHPWEIDPGQPRLDVKWFSRFRHYNNLEVCEQRLVNLLKRFRFTTMSDVLVEQGVLGRDASPRQTEMGTARLLGG</sequence>
<dbReference type="InterPro" id="IPR022560">
    <property type="entry name" value="DUF3473"/>
</dbReference>
<protein>
    <submittedName>
        <fullName evidence="2">Polysaccharide deacetylase</fullName>
    </submittedName>
</protein>
<proteinExistence type="predicted"/>
<dbReference type="Pfam" id="PF01522">
    <property type="entry name" value="Polysacc_deac_1"/>
    <property type="match status" value="1"/>
</dbReference>
<dbReference type="GO" id="GO:0005975">
    <property type="term" value="P:carbohydrate metabolic process"/>
    <property type="evidence" value="ECO:0007669"/>
    <property type="project" value="InterPro"/>
</dbReference>
<dbReference type="PANTHER" id="PTHR47561">
    <property type="entry name" value="POLYSACCHARIDE DEACETYLASE FAMILY PROTEIN (AFU_ORTHOLOGUE AFUA_6G05030)"/>
    <property type="match status" value="1"/>
</dbReference>
<dbReference type="InterPro" id="IPR011330">
    <property type="entry name" value="Glyco_hydro/deAcase_b/a-brl"/>
</dbReference>
<dbReference type="AlphaFoldDB" id="W5Z0X7"/>
<dbReference type="InterPro" id="IPR014344">
    <property type="entry name" value="XrtA_polysacc_deacetyl"/>
</dbReference>
<dbReference type="Proteomes" id="UP000035081">
    <property type="component" value="Chromosome"/>
</dbReference>
<dbReference type="PANTHER" id="PTHR47561:SF1">
    <property type="entry name" value="POLYSACCHARIDE DEACETYLASE FAMILY PROTEIN (AFU_ORTHOLOGUE AFUA_6G05030)"/>
    <property type="match status" value="1"/>
</dbReference>
<dbReference type="CDD" id="cd10941">
    <property type="entry name" value="CE4_PuuE_HpPgdA_like_2"/>
    <property type="match status" value="1"/>
</dbReference>
<dbReference type="SUPFAM" id="SSF88713">
    <property type="entry name" value="Glycoside hydrolase/deacetylase"/>
    <property type="match status" value="1"/>
</dbReference>
<feature type="domain" description="NodB homology" evidence="1">
    <location>
        <begin position="24"/>
        <end position="298"/>
    </location>
</feature>
<reference evidence="2 3" key="1">
    <citation type="journal article" date="2014" name="Genome Announc.">
        <title>Draft Genome Sequences of Marinobacter similis A3d10T and Marinobacter salarius R9SW1T.</title>
        <authorList>
            <person name="Ivanova E.P."/>
            <person name="Ng H.J."/>
            <person name="Webb H.K."/>
            <person name="Feng G."/>
            <person name="Oshima K."/>
            <person name="Hattori M."/>
            <person name="Ohkuma M."/>
            <person name="Sergeev A.F."/>
            <person name="Mikhailov V.V."/>
            <person name="Crawford R.J."/>
            <person name="Sawabe T."/>
        </authorList>
    </citation>
    <scope>NUCLEOTIDE SEQUENCE [LARGE SCALE GENOMIC DNA]</scope>
    <source>
        <strain evidence="3">A3d10 and R9SW1</strain>
    </source>
</reference>
<dbReference type="PROSITE" id="PS51677">
    <property type="entry name" value="NODB"/>
    <property type="match status" value="1"/>
</dbReference>
<evidence type="ECO:0000313" key="2">
    <source>
        <dbReference type="EMBL" id="AHI32143.1"/>
    </source>
</evidence>
<dbReference type="HOGENOM" id="CLU_066872_0_0_6"/>
<name>W5Z0X7_9GAMM</name>
<dbReference type="EMBL" id="CP007152">
    <property type="protein sequence ID" value="AHI32143.1"/>
    <property type="molecule type" value="Genomic_DNA"/>
</dbReference>
<dbReference type="InterPro" id="IPR045235">
    <property type="entry name" value="PuuE_HpPgdA-like"/>
</dbReference>
<organism evidence="2 3">
    <name type="scientific">Marinobacter salarius</name>
    <dbReference type="NCBI Taxonomy" id="1420917"/>
    <lineage>
        <taxon>Bacteria</taxon>
        <taxon>Pseudomonadati</taxon>
        <taxon>Pseudomonadota</taxon>
        <taxon>Gammaproteobacteria</taxon>
        <taxon>Pseudomonadales</taxon>
        <taxon>Marinobacteraceae</taxon>
        <taxon>Marinobacter</taxon>
    </lineage>
</organism>
<dbReference type="NCBIfam" id="TIGR03006">
    <property type="entry name" value="pepcterm_polyde"/>
    <property type="match status" value="1"/>
</dbReference>
<dbReference type="Gene3D" id="3.20.20.370">
    <property type="entry name" value="Glycoside hydrolase/deacetylase"/>
    <property type="match status" value="1"/>
</dbReference>
<gene>
    <name evidence="2" type="ORF">AU15_15390</name>
</gene>
<dbReference type="GO" id="GO:0016810">
    <property type="term" value="F:hydrolase activity, acting on carbon-nitrogen (but not peptide) bonds"/>
    <property type="evidence" value="ECO:0007669"/>
    <property type="project" value="InterPro"/>
</dbReference>
<accession>W5Z0X7</accession>
<evidence type="ECO:0000259" key="1">
    <source>
        <dbReference type="PROSITE" id="PS51677"/>
    </source>
</evidence>
<dbReference type="InterPro" id="IPR002509">
    <property type="entry name" value="NODB_dom"/>
</dbReference>
<evidence type="ECO:0000313" key="3">
    <source>
        <dbReference type="Proteomes" id="UP000035081"/>
    </source>
</evidence>